<feature type="region of interest" description="Disordered" evidence="1">
    <location>
        <begin position="30"/>
        <end position="118"/>
    </location>
</feature>
<gene>
    <name evidence="2" type="ORF">C7B77_18355</name>
</gene>
<keyword evidence="3" id="KW-1185">Reference proteome</keyword>
<sequence>MELCSIKLGLAVSNHRTRAARQIVGLRFRAASDDDERNTSPPLNPPSEPEVTFSPPLNGKDRPASPQGIENPTLTDENTSINNISTQSVTSVTNGSETGSKSVTESVTKRHQASQASPERLAVGDRVQYVGNIIAYQNLNGKVIKIIGSNYETTFTTQSRGSVSAVDLRKLA</sequence>
<accession>A0A2T1GB22</accession>
<proteinExistence type="predicted"/>
<evidence type="ECO:0000256" key="1">
    <source>
        <dbReference type="SAM" id="MobiDB-lite"/>
    </source>
</evidence>
<feature type="compositionally biased region" description="Polar residues" evidence="1">
    <location>
        <begin position="68"/>
        <end position="106"/>
    </location>
</feature>
<reference evidence="2 3" key="1">
    <citation type="submission" date="2018-03" db="EMBL/GenBank/DDBJ databases">
        <title>The ancient ancestry and fast evolution of plastids.</title>
        <authorList>
            <person name="Moore K.R."/>
            <person name="Magnabosco C."/>
            <person name="Momper L."/>
            <person name="Gold D.A."/>
            <person name="Bosak T."/>
            <person name="Fournier G.P."/>
        </authorList>
    </citation>
    <scope>NUCLEOTIDE SEQUENCE [LARGE SCALE GENOMIC DNA]</scope>
    <source>
        <strain evidence="2 3">CCALA 037</strain>
    </source>
</reference>
<evidence type="ECO:0000313" key="3">
    <source>
        <dbReference type="Proteomes" id="UP000238937"/>
    </source>
</evidence>
<dbReference type="AlphaFoldDB" id="A0A2T1GB22"/>
<evidence type="ECO:0000313" key="2">
    <source>
        <dbReference type="EMBL" id="PSB54373.1"/>
    </source>
</evidence>
<dbReference type="Proteomes" id="UP000238937">
    <property type="component" value="Unassembled WGS sequence"/>
</dbReference>
<comment type="caution">
    <text evidence="2">The sequence shown here is derived from an EMBL/GenBank/DDBJ whole genome shotgun (WGS) entry which is preliminary data.</text>
</comment>
<dbReference type="EMBL" id="PVWO01000264">
    <property type="protein sequence ID" value="PSB54373.1"/>
    <property type="molecule type" value="Genomic_DNA"/>
</dbReference>
<protein>
    <submittedName>
        <fullName evidence="2">Uncharacterized protein</fullName>
    </submittedName>
</protein>
<name>A0A2T1GB22_9CYAN</name>
<organism evidence="2 3">
    <name type="scientific">Chamaesiphon polymorphus CCALA 037</name>
    <dbReference type="NCBI Taxonomy" id="2107692"/>
    <lineage>
        <taxon>Bacteria</taxon>
        <taxon>Bacillati</taxon>
        <taxon>Cyanobacteriota</taxon>
        <taxon>Cyanophyceae</taxon>
        <taxon>Gomontiellales</taxon>
        <taxon>Chamaesiphonaceae</taxon>
        <taxon>Chamaesiphon</taxon>
    </lineage>
</organism>